<name>A0AA48HS23_9ALTE</name>
<reference evidence="2" key="1">
    <citation type="submission" date="2023-01" db="EMBL/GenBank/DDBJ databases">
        <title>Complete genome sequence of Planctobacterium marinum strain Dej080120_11.</title>
        <authorList>
            <person name="Ueki S."/>
            <person name="Maruyama F."/>
        </authorList>
    </citation>
    <scope>NUCLEOTIDE SEQUENCE</scope>
    <source>
        <strain evidence="2">Dej080120_11</strain>
    </source>
</reference>
<dbReference type="EMBL" id="AP027272">
    <property type="protein sequence ID" value="BDX04798.1"/>
    <property type="molecule type" value="Genomic_DNA"/>
</dbReference>
<dbReference type="Proteomes" id="UP001333710">
    <property type="component" value="Chromosome"/>
</dbReference>
<dbReference type="AlphaFoldDB" id="A0AA48HS23"/>
<proteinExistence type="predicted"/>
<keyword evidence="3" id="KW-1185">Reference proteome</keyword>
<keyword evidence="1" id="KW-0472">Membrane</keyword>
<feature type="transmembrane region" description="Helical" evidence="1">
    <location>
        <begin position="63"/>
        <end position="82"/>
    </location>
</feature>
<accession>A0AA48HS23</accession>
<gene>
    <name evidence="2" type="ORF">MACH26_03190</name>
</gene>
<evidence type="ECO:0000313" key="2">
    <source>
        <dbReference type="EMBL" id="BDX04798.1"/>
    </source>
</evidence>
<sequence length="167" mass="19286">MNLIWHIIYMSTLVFAMGFALHFYAYKRGLGDEFDEVKTKTLKRDAQGNKRPYKTGNGFLDKWLEFGGGYYGIIAFIQLVFIEIGQVRDFISDWSGLSDFIDSLGIGMLIRILIEQIMNFVAAICWPVDYLEQFSLTEIALFICITFVFYKFSQRVARAKLTQVQAL</sequence>
<dbReference type="KEGG" id="pmaw:MACH26_03190"/>
<protein>
    <submittedName>
        <fullName evidence="2">Uncharacterized protein</fullName>
    </submittedName>
</protein>
<evidence type="ECO:0000256" key="1">
    <source>
        <dbReference type="SAM" id="Phobius"/>
    </source>
</evidence>
<dbReference type="RefSeq" id="WP_338290643.1">
    <property type="nucleotide sequence ID" value="NZ_AP027272.1"/>
</dbReference>
<keyword evidence="1" id="KW-1133">Transmembrane helix</keyword>
<keyword evidence="1" id="KW-0812">Transmembrane</keyword>
<feature type="transmembrane region" description="Helical" evidence="1">
    <location>
        <begin position="134"/>
        <end position="152"/>
    </location>
</feature>
<evidence type="ECO:0000313" key="3">
    <source>
        <dbReference type="Proteomes" id="UP001333710"/>
    </source>
</evidence>
<feature type="transmembrane region" description="Helical" evidence="1">
    <location>
        <begin position="7"/>
        <end position="26"/>
    </location>
</feature>
<organism evidence="2 3">
    <name type="scientific">Planctobacterium marinum</name>
    <dbReference type="NCBI Taxonomy" id="1631968"/>
    <lineage>
        <taxon>Bacteria</taxon>
        <taxon>Pseudomonadati</taxon>
        <taxon>Pseudomonadota</taxon>
        <taxon>Gammaproteobacteria</taxon>
        <taxon>Alteromonadales</taxon>
        <taxon>Alteromonadaceae</taxon>
        <taxon>Planctobacterium</taxon>
    </lineage>
</organism>